<evidence type="ECO:0000313" key="2">
    <source>
        <dbReference type="Proteomes" id="UP000186922"/>
    </source>
</evidence>
<dbReference type="Proteomes" id="UP000186922">
    <property type="component" value="Unassembled WGS sequence"/>
</dbReference>
<comment type="caution">
    <text evidence="1">The sequence shown here is derived from an EMBL/GenBank/DDBJ whole genome shotgun (WGS) entry which is preliminary data.</text>
</comment>
<name>A0A1D1W6X3_RAMVA</name>
<organism evidence="1 2">
    <name type="scientific">Ramazzottius varieornatus</name>
    <name type="common">Water bear</name>
    <name type="synonym">Tardigrade</name>
    <dbReference type="NCBI Taxonomy" id="947166"/>
    <lineage>
        <taxon>Eukaryota</taxon>
        <taxon>Metazoa</taxon>
        <taxon>Ecdysozoa</taxon>
        <taxon>Tardigrada</taxon>
        <taxon>Eutardigrada</taxon>
        <taxon>Parachela</taxon>
        <taxon>Hypsibioidea</taxon>
        <taxon>Ramazzottiidae</taxon>
        <taxon>Ramazzottius</taxon>
    </lineage>
</organism>
<sequence length="82" mass="8123">MATLTALAYRVGLVHFGEPHGALLVVAGLAEPAAVVAAAVAERDAVGMKGAGGAVDGGAAATAAGDDQKRWWCGTCPSYNLK</sequence>
<dbReference type="AlphaFoldDB" id="A0A1D1W6X3"/>
<protein>
    <submittedName>
        <fullName evidence="1">Uncharacterized protein</fullName>
    </submittedName>
</protein>
<reference evidence="1 2" key="1">
    <citation type="journal article" date="2016" name="Nat. Commun.">
        <title>Extremotolerant tardigrade genome and improved radiotolerance of human cultured cells by tardigrade-unique protein.</title>
        <authorList>
            <person name="Hashimoto T."/>
            <person name="Horikawa D.D."/>
            <person name="Saito Y."/>
            <person name="Kuwahara H."/>
            <person name="Kozuka-Hata H."/>
            <person name="Shin-I T."/>
            <person name="Minakuchi Y."/>
            <person name="Ohishi K."/>
            <person name="Motoyama A."/>
            <person name="Aizu T."/>
            <person name="Enomoto A."/>
            <person name="Kondo K."/>
            <person name="Tanaka S."/>
            <person name="Hara Y."/>
            <person name="Koshikawa S."/>
            <person name="Sagara H."/>
            <person name="Miura T."/>
            <person name="Yokobori S."/>
            <person name="Miyagawa K."/>
            <person name="Suzuki Y."/>
            <person name="Kubo T."/>
            <person name="Oyama M."/>
            <person name="Kohara Y."/>
            <person name="Fujiyama A."/>
            <person name="Arakawa K."/>
            <person name="Katayama T."/>
            <person name="Toyoda A."/>
            <person name="Kunieda T."/>
        </authorList>
    </citation>
    <scope>NUCLEOTIDE SEQUENCE [LARGE SCALE GENOMIC DNA]</scope>
    <source>
        <strain evidence="1 2">YOKOZUNA-1</strain>
    </source>
</reference>
<accession>A0A1D1W6X3</accession>
<gene>
    <name evidence="1" type="primary">RvY_18735-1</name>
    <name evidence="1" type="synonym">RvY_18735.1</name>
    <name evidence="1" type="ORF">RvY_18735</name>
</gene>
<evidence type="ECO:0000313" key="1">
    <source>
        <dbReference type="EMBL" id="GAV09141.1"/>
    </source>
</evidence>
<keyword evidence="2" id="KW-1185">Reference proteome</keyword>
<dbReference type="EMBL" id="BDGG01000020">
    <property type="protein sequence ID" value="GAV09141.1"/>
    <property type="molecule type" value="Genomic_DNA"/>
</dbReference>
<proteinExistence type="predicted"/>